<protein>
    <submittedName>
        <fullName evidence="1">Uncharacterized protein</fullName>
    </submittedName>
</protein>
<dbReference type="HOGENOM" id="CLU_3218189_0_0_5"/>
<organism evidence="1 2">
    <name type="scientific">Liberibacter crescens (strain BT-1)</name>
    <dbReference type="NCBI Taxonomy" id="1215343"/>
    <lineage>
        <taxon>Bacteria</taxon>
        <taxon>Pseudomonadati</taxon>
        <taxon>Pseudomonadota</taxon>
        <taxon>Alphaproteobacteria</taxon>
        <taxon>Hyphomicrobiales</taxon>
        <taxon>Rhizobiaceae</taxon>
        <taxon>Liberibacter</taxon>
    </lineage>
</organism>
<dbReference type="Proteomes" id="UP000010799">
    <property type="component" value="Chromosome"/>
</dbReference>
<dbReference type="KEGG" id="lcc:B488_06850"/>
<evidence type="ECO:0000313" key="1">
    <source>
        <dbReference type="EMBL" id="AGA64677.1"/>
    </source>
</evidence>
<sequence length="44" mass="5098">MIHKNPVIVISRPSLKIKGFHSWTIEEIEQSPPKAIIRNLEYPS</sequence>
<keyword evidence="2" id="KW-1185">Reference proteome</keyword>
<gene>
    <name evidence="1" type="ordered locus">B488_06850</name>
</gene>
<dbReference type="EMBL" id="CP003789">
    <property type="protein sequence ID" value="AGA64677.1"/>
    <property type="molecule type" value="Genomic_DNA"/>
</dbReference>
<evidence type="ECO:0000313" key="2">
    <source>
        <dbReference type="Proteomes" id="UP000010799"/>
    </source>
</evidence>
<dbReference type="PATRIC" id="fig|1215343.11.peg.705"/>
<accession>L0EUN7</accession>
<dbReference type="AlphaFoldDB" id="L0EUN7"/>
<proteinExistence type="predicted"/>
<reference evidence="1 2" key="1">
    <citation type="journal article" date="2012" name="Stand. Genomic Sci.">
        <title>Complete genome sequence of Liberibacter crescens BT-1.</title>
        <authorList>
            <person name="Leonard M.T."/>
            <person name="Fagen J.R."/>
            <person name="Davis-Richardson A.G."/>
            <person name="Davis M.J."/>
            <person name="Triplett E.W."/>
        </authorList>
    </citation>
    <scope>NUCLEOTIDE SEQUENCE [LARGE SCALE GENOMIC DNA]</scope>
    <source>
        <strain evidence="1 2">BT-1</strain>
    </source>
</reference>
<name>L0EUN7_LIBCB</name>